<dbReference type="GO" id="GO:0004674">
    <property type="term" value="F:protein serine/threonine kinase activity"/>
    <property type="evidence" value="ECO:0007669"/>
    <property type="project" value="TreeGrafter"/>
</dbReference>
<dbReference type="PROSITE" id="PS50011">
    <property type="entry name" value="PROTEIN_KINASE_DOM"/>
    <property type="match status" value="1"/>
</dbReference>
<dbReference type="InterPro" id="IPR011009">
    <property type="entry name" value="Kinase-like_dom_sf"/>
</dbReference>
<dbReference type="PANTHER" id="PTHR43289">
    <property type="entry name" value="MITOGEN-ACTIVATED PROTEIN KINASE KINASE KINASE 20-RELATED"/>
    <property type="match status" value="1"/>
</dbReference>
<accession>G3D5F4</accession>
<evidence type="ECO:0000256" key="6">
    <source>
        <dbReference type="SAM" id="Phobius"/>
    </source>
</evidence>
<keyword evidence="6" id="KW-0472">Membrane</keyword>
<evidence type="ECO:0000256" key="2">
    <source>
        <dbReference type="ARBA" id="ARBA00022741"/>
    </source>
</evidence>
<dbReference type="EC" id="2.7.-.-" evidence="8"/>
<feature type="transmembrane region" description="Helical" evidence="6">
    <location>
        <begin position="387"/>
        <end position="410"/>
    </location>
</feature>
<dbReference type="GO" id="GO:0005524">
    <property type="term" value="F:ATP binding"/>
    <property type="evidence" value="ECO:0007669"/>
    <property type="project" value="UniProtKB-KW"/>
</dbReference>
<organism evidence="8">
    <name type="scientific">uncultured Myxococcales bacterium</name>
    <dbReference type="NCBI Taxonomy" id="253830"/>
    <lineage>
        <taxon>Bacteria</taxon>
        <taxon>Pseudomonadati</taxon>
        <taxon>Myxococcota</taxon>
        <taxon>Myxococcia</taxon>
        <taxon>Myxococcales</taxon>
        <taxon>environmental samples</taxon>
    </lineage>
</organism>
<dbReference type="Gene3D" id="1.10.510.10">
    <property type="entry name" value="Transferase(Phosphotransferase) domain 1"/>
    <property type="match status" value="1"/>
</dbReference>
<dbReference type="SUPFAM" id="SSF56112">
    <property type="entry name" value="Protein kinase-like (PK-like)"/>
    <property type="match status" value="1"/>
</dbReference>
<keyword evidence="3 8" id="KW-0418">Kinase</keyword>
<dbReference type="InterPro" id="IPR000719">
    <property type="entry name" value="Prot_kinase_dom"/>
</dbReference>
<evidence type="ECO:0000256" key="5">
    <source>
        <dbReference type="SAM" id="MobiDB-lite"/>
    </source>
</evidence>
<keyword evidence="4" id="KW-0067">ATP-binding</keyword>
<gene>
    <name evidence="8" type="ORF">MMCf1_090</name>
</gene>
<evidence type="ECO:0000256" key="1">
    <source>
        <dbReference type="ARBA" id="ARBA00022679"/>
    </source>
</evidence>
<dbReference type="PANTHER" id="PTHR43289:SF6">
    <property type="entry name" value="SERINE_THREONINE-PROTEIN KINASE NEKL-3"/>
    <property type="match status" value="1"/>
</dbReference>
<dbReference type="InterPro" id="IPR008266">
    <property type="entry name" value="Tyr_kinase_AS"/>
</dbReference>
<dbReference type="CDD" id="cd14014">
    <property type="entry name" value="STKc_PknB_like"/>
    <property type="match status" value="1"/>
</dbReference>
<name>G3D5F4_9BACT</name>
<evidence type="ECO:0000256" key="4">
    <source>
        <dbReference type="ARBA" id="ARBA00022840"/>
    </source>
</evidence>
<proteinExistence type="predicted"/>
<reference evidence="8" key="1">
    <citation type="journal article" date="2012" name="ISME J.">
        <title>Biogeography and phylogenetic diversity of a cluster of exclusively marine myxobacteria.</title>
        <authorList>
            <person name="Brinkhoff T."/>
            <person name="Fischer D."/>
            <person name="Vollmers J."/>
            <person name="Voget S."/>
            <person name="Beardsley C."/>
            <person name="Thole S."/>
            <person name="Mussmann M."/>
            <person name="Kunze B."/>
            <person name="Wagner-Dobler I."/>
            <person name="Daniel R."/>
            <person name="Simon M."/>
        </authorList>
    </citation>
    <scope>NUCLEOTIDE SEQUENCE</scope>
</reference>
<feature type="domain" description="Protein kinase" evidence="7">
    <location>
        <begin position="35"/>
        <end position="314"/>
    </location>
</feature>
<evidence type="ECO:0000259" key="7">
    <source>
        <dbReference type="PROSITE" id="PS50011"/>
    </source>
</evidence>
<dbReference type="Pfam" id="PF00069">
    <property type="entry name" value="Pkinase"/>
    <property type="match status" value="1"/>
</dbReference>
<evidence type="ECO:0000256" key="3">
    <source>
        <dbReference type="ARBA" id="ARBA00022777"/>
    </source>
</evidence>
<dbReference type="PROSITE" id="PS00109">
    <property type="entry name" value="PROTEIN_KINASE_TYR"/>
    <property type="match status" value="1"/>
</dbReference>
<keyword evidence="6" id="KW-0812">Transmembrane</keyword>
<dbReference type="AlphaFoldDB" id="G3D5F4"/>
<keyword evidence="1 8" id="KW-0808">Transferase</keyword>
<protein>
    <submittedName>
        <fullName evidence="8">Protein kinase</fullName>
        <ecNumber evidence="8">2.7.-.-</ecNumber>
    </submittedName>
</protein>
<sequence>MKDSSAKDMTSARDDRPEARSRGLVPTAPWRIGRYELCFELASGGMASVHLARAHGNPGFEKLVALKRIHPHLACEPEYVDMFFDEARIASRITHSNVCSVFDFGEADGEYFIAMEYLVGEPLSRVHRRVLADVDQRDSPLLPMRMARIIAQACEGLHAAHELTDADGESLRVVHRDVSAENLFVTYDGATQVVDFGIAHARQRVHSTEAGQVKGTFPYMAPEQMTSAVVDRRVDVWALGAVLWELLTLRKLFLRETDVNTMYAVLSGEIQPPSEYRNAVSAELDEIVLKALERSPDARWQSAREMGKALRRYLAKQNELIGPAEIADWMRQLFPSGELRKRELMEIARSREGVESEAEVTAETESGERVPRFPALMVGRMPAAPPLPASLLVMLIGVLTVLAVVTIDWLRQ</sequence>
<dbReference type="Gene3D" id="3.30.200.20">
    <property type="entry name" value="Phosphorylase Kinase, domain 1"/>
    <property type="match status" value="1"/>
</dbReference>
<dbReference type="EMBL" id="HQ191475">
    <property type="protein sequence ID" value="ADN05962.1"/>
    <property type="molecule type" value="Genomic_DNA"/>
</dbReference>
<keyword evidence="2" id="KW-0547">Nucleotide-binding</keyword>
<keyword evidence="6" id="KW-1133">Transmembrane helix</keyword>
<evidence type="ECO:0000313" key="8">
    <source>
        <dbReference type="EMBL" id="ADN05962.1"/>
    </source>
</evidence>
<feature type="region of interest" description="Disordered" evidence="5">
    <location>
        <begin position="1"/>
        <end position="21"/>
    </location>
</feature>